<organism evidence="1 2">
    <name type="scientific">Tribonema minus</name>
    <dbReference type="NCBI Taxonomy" id="303371"/>
    <lineage>
        <taxon>Eukaryota</taxon>
        <taxon>Sar</taxon>
        <taxon>Stramenopiles</taxon>
        <taxon>Ochrophyta</taxon>
        <taxon>PX clade</taxon>
        <taxon>Xanthophyceae</taxon>
        <taxon>Tribonematales</taxon>
        <taxon>Tribonemataceae</taxon>
        <taxon>Tribonema</taxon>
    </lineage>
</organism>
<reference evidence="1" key="1">
    <citation type="submission" date="2021-02" db="EMBL/GenBank/DDBJ databases">
        <title>First Annotated Genome of the Yellow-green Alga Tribonema minus.</title>
        <authorList>
            <person name="Mahan K.M."/>
        </authorList>
    </citation>
    <scope>NUCLEOTIDE SEQUENCE</scope>
    <source>
        <strain evidence="1">UTEX B ZZ1240</strain>
    </source>
</reference>
<dbReference type="Proteomes" id="UP000664859">
    <property type="component" value="Unassembled WGS sequence"/>
</dbReference>
<accession>A0A835YWC0</accession>
<name>A0A835YWC0_9STRA</name>
<dbReference type="EMBL" id="JAFCMP010000334">
    <property type="protein sequence ID" value="KAG5181282.1"/>
    <property type="molecule type" value="Genomic_DNA"/>
</dbReference>
<evidence type="ECO:0000313" key="1">
    <source>
        <dbReference type="EMBL" id="KAG5181282.1"/>
    </source>
</evidence>
<protein>
    <submittedName>
        <fullName evidence="1">Uncharacterized protein</fullName>
    </submittedName>
</protein>
<keyword evidence="2" id="KW-1185">Reference proteome</keyword>
<evidence type="ECO:0000313" key="2">
    <source>
        <dbReference type="Proteomes" id="UP000664859"/>
    </source>
</evidence>
<dbReference type="AlphaFoldDB" id="A0A835YWC0"/>
<dbReference type="OrthoDB" id="184770at2759"/>
<proteinExistence type="predicted"/>
<comment type="caution">
    <text evidence="1">The sequence shown here is derived from an EMBL/GenBank/DDBJ whole genome shotgun (WGS) entry which is preliminary data.</text>
</comment>
<sequence length="235" mass="25172">MAVPTTYGRSTLYGNWFEDRSRPLKGVLADYGHRSYVTTYSTQSKTCGQGSPTPCSRAAKLEAIDSVGVDMVQHHSMTEVLRPRPVVDAGFNSAVAGEMQGTRPQGGAQSKVFCTTTMAQQAGGIQGDGHMPEQTSRTACAAAAGTRSHRPLGERYNADADPHCNTAAQRSWLYSLDPVVKYQQEGVPALEEGPCWVGDAGNALALHADGSARRVRSITARNDPMVTQGVTVWND</sequence>
<gene>
    <name evidence="1" type="ORF">JKP88DRAFT_241545</name>
</gene>